<organism evidence="2 3">
    <name type="scientific">Halomonas organivorans</name>
    <dbReference type="NCBI Taxonomy" id="257772"/>
    <lineage>
        <taxon>Bacteria</taxon>
        <taxon>Pseudomonadati</taxon>
        <taxon>Pseudomonadota</taxon>
        <taxon>Gammaproteobacteria</taxon>
        <taxon>Oceanospirillales</taxon>
        <taxon>Halomonadaceae</taxon>
        <taxon>Halomonas</taxon>
    </lineage>
</organism>
<sequence>MTTEALTALDWPLLAGALLAGAGLGLMFFAGLWLTVRRLAVARHPGIWLLASAALRFALALGGLLWLVSRGGASAGLVGVLGFALARWALARRLGPRVAAGETRP</sequence>
<keyword evidence="1" id="KW-0472">Membrane</keyword>
<dbReference type="InterPro" id="IPR017581">
    <property type="entry name" value="AtpR-like"/>
</dbReference>
<reference evidence="2 3" key="1">
    <citation type="submission" date="2020-08" db="EMBL/GenBank/DDBJ databases">
        <title>Genomic Encyclopedia of Type Strains, Phase III (KMG-III): the genomes of soil and plant-associated and newly described type strains.</title>
        <authorList>
            <person name="Whitman W."/>
        </authorList>
    </citation>
    <scope>NUCLEOTIDE SEQUENCE [LARGE SCALE GENOMIC DNA]</scope>
    <source>
        <strain evidence="2 3">CECT 5995</strain>
    </source>
</reference>
<protein>
    <submittedName>
        <fullName evidence="2">F1F0 ATPase subunit 2</fullName>
    </submittedName>
</protein>
<name>A0A7W5G3S4_9GAMM</name>
<feature type="transmembrane region" description="Helical" evidence="1">
    <location>
        <begin position="73"/>
        <end position="90"/>
    </location>
</feature>
<feature type="transmembrane region" description="Helical" evidence="1">
    <location>
        <begin position="12"/>
        <end position="34"/>
    </location>
</feature>
<keyword evidence="1" id="KW-0812">Transmembrane</keyword>
<dbReference type="RefSeq" id="WP_183385666.1">
    <property type="nucleotide sequence ID" value="NZ_JACHXM010000001.1"/>
</dbReference>
<keyword evidence="1" id="KW-1133">Transmembrane helix</keyword>
<accession>A0A7W5G3S4</accession>
<dbReference type="AlphaFoldDB" id="A0A7W5G3S4"/>
<evidence type="ECO:0000256" key="1">
    <source>
        <dbReference type="SAM" id="Phobius"/>
    </source>
</evidence>
<evidence type="ECO:0000313" key="2">
    <source>
        <dbReference type="EMBL" id="MBB3139232.1"/>
    </source>
</evidence>
<dbReference type="Proteomes" id="UP000525987">
    <property type="component" value="Unassembled WGS sequence"/>
</dbReference>
<proteinExistence type="predicted"/>
<dbReference type="Pfam" id="PF12966">
    <property type="entry name" value="AtpR"/>
    <property type="match status" value="1"/>
</dbReference>
<dbReference type="NCBIfam" id="TIGR03165">
    <property type="entry name" value="F1F0_chp_2"/>
    <property type="match status" value="1"/>
</dbReference>
<dbReference type="EMBL" id="JACHXM010000001">
    <property type="protein sequence ID" value="MBB3139232.1"/>
    <property type="molecule type" value="Genomic_DNA"/>
</dbReference>
<feature type="transmembrane region" description="Helical" evidence="1">
    <location>
        <begin position="46"/>
        <end position="67"/>
    </location>
</feature>
<comment type="caution">
    <text evidence="2">The sequence shown here is derived from an EMBL/GenBank/DDBJ whole genome shotgun (WGS) entry which is preliminary data.</text>
</comment>
<gene>
    <name evidence="2" type="ORF">FHR96_000078</name>
</gene>
<evidence type="ECO:0000313" key="3">
    <source>
        <dbReference type="Proteomes" id="UP000525987"/>
    </source>
</evidence>
<keyword evidence="3" id="KW-1185">Reference proteome</keyword>